<proteinExistence type="predicted"/>
<gene>
    <name evidence="1" type="ORF">BDQ94DRAFT_185686</name>
</gene>
<dbReference type="AlphaFoldDB" id="A0A3F3PJ33"/>
<keyword evidence="2" id="KW-1185">Reference proteome</keyword>
<dbReference type="EMBL" id="KZ852108">
    <property type="protein sequence ID" value="RDH26951.1"/>
    <property type="molecule type" value="Genomic_DNA"/>
</dbReference>
<reference evidence="1 2" key="1">
    <citation type="submission" date="2018-07" db="EMBL/GenBank/DDBJ databases">
        <title>The genomes of Aspergillus section Nigri reveals drivers in fungal speciation.</title>
        <authorList>
            <consortium name="DOE Joint Genome Institute"/>
            <person name="Vesth T.C."/>
            <person name="Nybo J."/>
            <person name="Theobald S."/>
            <person name="Brandl J."/>
            <person name="Frisvad J.C."/>
            <person name="Nielsen K.F."/>
            <person name="Lyhne E.K."/>
            <person name="Kogle M.E."/>
            <person name="Kuo A."/>
            <person name="Riley R."/>
            <person name="Clum A."/>
            <person name="Nolan M."/>
            <person name="Lipzen A."/>
            <person name="Salamov A."/>
            <person name="Henrissat B."/>
            <person name="Wiebenga A."/>
            <person name="De vries R.P."/>
            <person name="Grigoriev I.V."/>
            <person name="Mortensen U.H."/>
            <person name="Andersen M.R."/>
            <person name="Baker S.E."/>
        </authorList>
    </citation>
    <scope>NUCLEOTIDE SEQUENCE [LARGE SCALE GENOMIC DNA]</scope>
    <source>
        <strain evidence="1 2">CBS 139.54b</strain>
    </source>
</reference>
<evidence type="ECO:0000313" key="1">
    <source>
        <dbReference type="EMBL" id="RDH26951.1"/>
    </source>
</evidence>
<name>A0A3F3PJ33_9EURO</name>
<evidence type="ECO:0000313" key="2">
    <source>
        <dbReference type="Proteomes" id="UP000253729"/>
    </source>
</evidence>
<dbReference type="GeneID" id="38143306"/>
<sequence length="130" mass="14715">MWGPCAAFKVTCAAHGYTIVVSREVDIYRILHRAQGSAIPVFLGAIDLAKVYFLHGAGDIRHMLLMGWGGVIHEDLRPENILWNAGLYRALVIDFHRCALDQQPTYKRPGSVQRRQCGPQERECKRVRVS</sequence>
<evidence type="ECO:0008006" key="3">
    <source>
        <dbReference type="Google" id="ProtNLM"/>
    </source>
</evidence>
<dbReference type="RefSeq" id="XP_026619973.1">
    <property type="nucleotide sequence ID" value="XM_026774950.1"/>
</dbReference>
<organism evidence="1 2">
    <name type="scientific">Aspergillus welwitschiae</name>
    <dbReference type="NCBI Taxonomy" id="1341132"/>
    <lineage>
        <taxon>Eukaryota</taxon>
        <taxon>Fungi</taxon>
        <taxon>Dikarya</taxon>
        <taxon>Ascomycota</taxon>
        <taxon>Pezizomycotina</taxon>
        <taxon>Eurotiomycetes</taxon>
        <taxon>Eurotiomycetidae</taxon>
        <taxon>Eurotiales</taxon>
        <taxon>Aspergillaceae</taxon>
        <taxon>Aspergillus</taxon>
        <taxon>Aspergillus subgen. Circumdati</taxon>
    </lineage>
</organism>
<protein>
    <recommendedName>
        <fullName evidence="3">Protein kinase domain-containing protein</fullName>
    </recommendedName>
</protein>
<dbReference type="InterPro" id="IPR011009">
    <property type="entry name" value="Kinase-like_dom_sf"/>
</dbReference>
<dbReference type="Proteomes" id="UP000253729">
    <property type="component" value="Unassembled WGS sequence"/>
</dbReference>
<dbReference type="SUPFAM" id="SSF56112">
    <property type="entry name" value="Protein kinase-like (PK-like)"/>
    <property type="match status" value="1"/>
</dbReference>
<dbReference type="STRING" id="1341132.A0A3F3PJ33"/>
<accession>A0A3F3PJ33</accession>